<evidence type="ECO:0000256" key="1">
    <source>
        <dbReference type="PROSITE-ProRule" id="PRU00110"/>
    </source>
</evidence>
<dbReference type="PROSITE" id="PS50894">
    <property type="entry name" value="HPT"/>
    <property type="match status" value="1"/>
</dbReference>
<accession>A0A327NK11</accession>
<evidence type="ECO:0000313" key="4">
    <source>
        <dbReference type="Proteomes" id="UP000249016"/>
    </source>
</evidence>
<keyword evidence="4" id="KW-1185">Reference proteome</keyword>
<gene>
    <name evidence="3" type="ORF">HMF3257_17430</name>
</gene>
<dbReference type="GO" id="GO:0004672">
    <property type="term" value="F:protein kinase activity"/>
    <property type="evidence" value="ECO:0007669"/>
    <property type="project" value="UniProtKB-ARBA"/>
</dbReference>
<evidence type="ECO:0000313" key="3">
    <source>
        <dbReference type="EMBL" id="RAI75502.1"/>
    </source>
</evidence>
<dbReference type="SUPFAM" id="SSF47226">
    <property type="entry name" value="Histidine-containing phosphotransfer domain, HPT domain"/>
    <property type="match status" value="1"/>
</dbReference>
<protein>
    <recommendedName>
        <fullName evidence="2">HPt domain-containing protein</fullName>
    </recommendedName>
</protein>
<dbReference type="InterPro" id="IPR008207">
    <property type="entry name" value="Sig_transdc_His_kin_Hpt_dom"/>
</dbReference>
<dbReference type="EMBL" id="QLII01000001">
    <property type="protein sequence ID" value="RAI75502.1"/>
    <property type="molecule type" value="Genomic_DNA"/>
</dbReference>
<reference evidence="3 4" key="1">
    <citation type="submission" date="2018-06" db="EMBL/GenBank/DDBJ databases">
        <title>Spirosoma sp. HMF3257 Genome sequencing and assembly.</title>
        <authorList>
            <person name="Kang H."/>
            <person name="Cha I."/>
            <person name="Kim H."/>
            <person name="Kang J."/>
            <person name="Joh K."/>
        </authorList>
    </citation>
    <scope>NUCLEOTIDE SEQUENCE [LARGE SCALE GENOMIC DNA]</scope>
    <source>
        <strain evidence="3 4">HMF3257</strain>
    </source>
</reference>
<organism evidence="3 4">
    <name type="scientific">Spirosoma telluris</name>
    <dbReference type="NCBI Taxonomy" id="2183553"/>
    <lineage>
        <taxon>Bacteria</taxon>
        <taxon>Pseudomonadati</taxon>
        <taxon>Bacteroidota</taxon>
        <taxon>Cytophagia</taxon>
        <taxon>Cytophagales</taxon>
        <taxon>Cytophagaceae</taxon>
        <taxon>Spirosoma</taxon>
    </lineage>
</organism>
<dbReference type="AlphaFoldDB" id="A0A327NK11"/>
<comment type="caution">
    <text evidence="3">The sequence shown here is derived from an EMBL/GenBank/DDBJ whole genome shotgun (WGS) entry which is preliminary data.</text>
</comment>
<feature type="domain" description="HPt" evidence="2">
    <location>
        <begin position="46"/>
        <end position="140"/>
    </location>
</feature>
<dbReference type="OrthoDB" id="956591at2"/>
<dbReference type="Pfam" id="PF01627">
    <property type="entry name" value="Hpt"/>
    <property type="match status" value="1"/>
</dbReference>
<sequence length="150" mass="17548">MRPDIDVASTQLDQKDMTMEEGSRLEPMTLSYSLDRNLLNELYGDDIDYATSMFETFLEEVLPEFNTIEPLLEQQRWEDVRQLAHKLRPTLGMVGLSDMEMLLAQFEVAVETSVESKRIHRLWHLFHADLMSCKPLVEAEWQRLLTKTKS</sequence>
<dbReference type="Proteomes" id="UP000249016">
    <property type="component" value="Unassembled WGS sequence"/>
</dbReference>
<dbReference type="GO" id="GO:0000160">
    <property type="term" value="P:phosphorelay signal transduction system"/>
    <property type="evidence" value="ECO:0007669"/>
    <property type="project" value="InterPro"/>
</dbReference>
<feature type="modified residue" description="Phosphohistidine" evidence="1">
    <location>
        <position position="85"/>
    </location>
</feature>
<dbReference type="Gene3D" id="1.20.120.160">
    <property type="entry name" value="HPT domain"/>
    <property type="match status" value="1"/>
</dbReference>
<dbReference type="InterPro" id="IPR036641">
    <property type="entry name" value="HPT_dom_sf"/>
</dbReference>
<name>A0A327NK11_9BACT</name>
<evidence type="ECO:0000259" key="2">
    <source>
        <dbReference type="PROSITE" id="PS50894"/>
    </source>
</evidence>
<keyword evidence="1" id="KW-0597">Phosphoprotein</keyword>
<proteinExistence type="predicted"/>